<sequence length="150" mass="18032">MEGNLNRDIKQLKAMIEELDIYIHSEGLFYKENIEEFTRRFNEINTLMMLINERMQNPIDEIQCKNPFKDAAFIQKWIDWKEYLLVLRLDRYSYQEEKEAIAFLYEMTGGNSETAIKILKHTITLGELTFMTLWDLTEFFISKKTKNKNI</sequence>
<accession>A0A5J4QC05</accession>
<reference evidence="1" key="1">
    <citation type="submission" date="2019-03" db="EMBL/GenBank/DDBJ databases">
        <title>Single cell metagenomics reveals metabolic interactions within the superorganism composed of flagellate Streblomastix strix and complex community of Bacteroidetes bacteria on its surface.</title>
        <authorList>
            <person name="Treitli S.C."/>
            <person name="Kolisko M."/>
            <person name="Husnik F."/>
            <person name="Keeling P."/>
            <person name="Hampl V."/>
        </authorList>
    </citation>
    <scope>NUCLEOTIDE SEQUENCE</scope>
    <source>
        <strain evidence="1">STM</strain>
    </source>
</reference>
<proteinExistence type="predicted"/>
<evidence type="ECO:0000313" key="1">
    <source>
        <dbReference type="EMBL" id="KAA6319052.1"/>
    </source>
</evidence>
<dbReference type="EMBL" id="SNRY01004008">
    <property type="protein sequence ID" value="KAA6319052.1"/>
    <property type="molecule type" value="Genomic_DNA"/>
</dbReference>
<organism evidence="1">
    <name type="scientific">termite gut metagenome</name>
    <dbReference type="NCBI Taxonomy" id="433724"/>
    <lineage>
        <taxon>unclassified sequences</taxon>
        <taxon>metagenomes</taxon>
        <taxon>organismal metagenomes</taxon>
    </lineage>
</organism>
<comment type="caution">
    <text evidence="1">The sequence shown here is derived from an EMBL/GenBank/DDBJ whole genome shotgun (WGS) entry which is preliminary data.</text>
</comment>
<name>A0A5J4QC05_9ZZZZ</name>
<dbReference type="AlphaFoldDB" id="A0A5J4QC05"/>
<protein>
    <submittedName>
        <fullName evidence="1">Uncharacterized protein</fullName>
    </submittedName>
</protein>
<gene>
    <name evidence="1" type="ORF">EZS27_031009</name>
</gene>